<keyword evidence="2" id="KW-1185">Reference proteome</keyword>
<dbReference type="InterPro" id="IPR009003">
    <property type="entry name" value="Peptidase_S1_PA"/>
</dbReference>
<dbReference type="SUPFAM" id="SSF50494">
    <property type="entry name" value="Trypsin-like serine proteases"/>
    <property type="match status" value="1"/>
</dbReference>
<reference evidence="1" key="1">
    <citation type="journal article" date="2020" name="Cell">
        <title>Large-Scale Comparative Analyses of Tick Genomes Elucidate Their Genetic Diversity and Vector Capacities.</title>
        <authorList>
            <consortium name="Tick Genome and Microbiome Consortium (TIGMIC)"/>
            <person name="Jia N."/>
            <person name="Wang J."/>
            <person name="Shi W."/>
            <person name="Du L."/>
            <person name="Sun Y."/>
            <person name="Zhan W."/>
            <person name="Jiang J.F."/>
            <person name="Wang Q."/>
            <person name="Zhang B."/>
            <person name="Ji P."/>
            <person name="Bell-Sakyi L."/>
            <person name="Cui X.M."/>
            <person name="Yuan T.T."/>
            <person name="Jiang B.G."/>
            <person name="Yang W.F."/>
            <person name="Lam T.T."/>
            <person name="Chang Q.C."/>
            <person name="Ding S.J."/>
            <person name="Wang X.J."/>
            <person name="Zhu J.G."/>
            <person name="Ruan X.D."/>
            <person name="Zhao L."/>
            <person name="Wei J.T."/>
            <person name="Ye R.Z."/>
            <person name="Que T.C."/>
            <person name="Du C.H."/>
            <person name="Zhou Y.H."/>
            <person name="Cheng J.X."/>
            <person name="Dai P.F."/>
            <person name="Guo W.B."/>
            <person name="Han X.H."/>
            <person name="Huang E.J."/>
            <person name="Li L.F."/>
            <person name="Wei W."/>
            <person name="Gao Y.C."/>
            <person name="Liu J.Z."/>
            <person name="Shao H.Z."/>
            <person name="Wang X."/>
            <person name="Wang C.C."/>
            <person name="Yang T.C."/>
            <person name="Huo Q.B."/>
            <person name="Li W."/>
            <person name="Chen H.Y."/>
            <person name="Chen S.E."/>
            <person name="Zhou L.G."/>
            <person name="Ni X.B."/>
            <person name="Tian J.H."/>
            <person name="Sheng Y."/>
            <person name="Liu T."/>
            <person name="Pan Y.S."/>
            <person name="Xia L.Y."/>
            <person name="Li J."/>
            <person name="Zhao F."/>
            <person name="Cao W.C."/>
        </authorList>
    </citation>
    <scope>NUCLEOTIDE SEQUENCE</scope>
    <source>
        <strain evidence="1">Rsan-2018</strain>
    </source>
</reference>
<gene>
    <name evidence="1" type="ORF">HPB52_004424</name>
</gene>
<accession>A0A9D4SQ69</accession>
<dbReference type="Proteomes" id="UP000821837">
    <property type="component" value="Unassembled WGS sequence"/>
</dbReference>
<dbReference type="EMBL" id="JABSTV010001253">
    <property type="protein sequence ID" value="KAH7943060.1"/>
    <property type="molecule type" value="Genomic_DNA"/>
</dbReference>
<dbReference type="VEuPathDB" id="VectorBase:RSAN_047238"/>
<evidence type="ECO:0000313" key="2">
    <source>
        <dbReference type="Proteomes" id="UP000821837"/>
    </source>
</evidence>
<sequence>MRESGILKGSWITRDASCCWRNPEIARSQGVEEQSNQRFRAWCKTSDETTEFLWKTIFPHLPKKRKRQPGRNEDVLVLGDQEVPEIHLNTLRKGPKFAFQFSPSPVDRVVFAKAVSNKVPEDLGARASEECVEVVASQREVYKKRSCTGGGLACVPKGGNGRYVCPGLATFKEDVSMGPSISGMFLRISSHIPWIKDVLSKQD</sequence>
<evidence type="ECO:0000313" key="1">
    <source>
        <dbReference type="EMBL" id="KAH7943060.1"/>
    </source>
</evidence>
<proteinExistence type="predicted"/>
<evidence type="ECO:0008006" key="3">
    <source>
        <dbReference type="Google" id="ProtNLM"/>
    </source>
</evidence>
<protein>
    <recommendedName>
        <fullName evidence="3">Peptidase S1 domain-containing protein</fullName>
    </recommendedName>
</protein>
<comment type="caution">
    <text evidence="1">The sequence shown here is derived from an EMBL/GenBank/DDBJ whole genome shotgun (WGS) entry which is preliminary data.</text>
</comment>
<reference evidence="1" key="2">
    <citation type="submission" date="2021-09" db="EMBL/GenBank/DDBJ databases">
        <authorList>
            <person name="Jia N."/>
            <person name="Wang J."/>
            <person name="Shi W."/>
            <person name="Du L."/>
            <person name="Sun Y."/>
            <person name="Zhan W."/>
            <person name="Jiang J."/>
            <person name="Wang Q."/>
            <person name="Zhang B."/>
            <person name="Ji P."/>
            <person name="Sakyi L.B."/>
            <person name="Cui X."/>
            <person name="Yuan T."/>
            <person name="Jiang B."/>
            <person name="Yang W."/>
            <person name="Lam T.T.-Y."/>
            <person name="Chang Q."/>
            <person name="Ding S."/>
            <person name="Wang X."/>
            <person name="Zhu J."/>
            <person name="Ruan X."/>
            <person name="Zhao L."/>
            <person name="Wei J."/>
            <person name="Que T."/>
            <person name="Du C."/>
            <person name="Cheng J."/>
            <person name="Dai P."/>
            <person name="Han X."/>
            <person name="Huang E."/>
            <person name="Gao Y."/>
            <person name="Liu J."/>
            <person name="Shao H."/>
            <person name="Ye R."/>
            <person name="Li L."/>
            <person name="Wei W."/>
            <person name="Wang X."/>
            <person name="Wang C."/>
            <person name="Huo Q."/>
            <person name="Li W."/>
            <person name="Guo W."/>
            <person name="Chen H."/>
            <person name="Chen S."/>
            <person name="Zhou L."/>
            <person name="Zhou L."/>
            <person name="Ni X."/>
            <person name="Tian J."/>
            <person name="Zhou Y."/>
            <person name="Sheng Y."/>
            <person name="Liu T."/>
            <person name="Pan Y."/>
            <person name="Xia L."/>
            <person name="Li J."/>
            <person name="Zhao F."/>
            <person name="Cao W."/>
        </authorList>
    </citation>
    <scope>NUCLEOTIDE SEQUENCE</scope>
    <source>
        <strain evidence="1">Rsan-2018</strain>
        <tissue evidence="1">Larvae</tissue>
    </source>
</reference>
<name>A0A9D4SQ69_RHISA</name>
<organism evidence="1 2">
    <name type="scientific">Rhipicephalus sanguineus</name>
    <name type="common">Brown dog tick</name>
    <name type="synonym">Ixodes sanguineus</name>
    <dbReference type="NCBI Taxonomy" id="34632"/>
    <lineage>
        <taxon>Eukaryota</taxon>
        <taxon>Metazoa</taxon>
        <taxon>Ecdysozoa</taxon>
        <taxon>Arthropoda</taxon>
        <taxon>Chelicerata</taxon>
        <taxon>Arachnida</taxon>
        <taxon>Acari</taxon>
        <taxon>Parasitiformes</taxon>
        <taxon>Ixodida</taxon>
        <taxon>Ixodoidea</taxon>
        <taxon>Ixodidae</taxon>
        <taxon>Rhipicephalinae</taxon>
        <taxon>Rhipicephalus</taxon>
        <taxon>Rhipicephalus</taxon>
    </lineage>
</organism>
<dbReference type="AlphaFoldDB" id="A0A9D4SQ69"/>